<evidence type="ECO:0000313" key="1">
    <source>
        <dbReference type="EMBL" id="PIE31383.1"/>
    </source>
</evidence>
<dbReference type="Proteomes" id="UP000230821">
    <property type="component" value="Unassembled WGS sequence"/>
</dbReference>
<reference evidence="1 2" key="1">
    <citation type="submission" date="2017-10" db="EMBL/GenBank/DDBJ databases">
        <title>Novel microbial diversity and functional potential in the marine mammal oral microbiome.</title>
        <authorList>
            <person name="Dudek N.K."/>
            <person name="Sun C.L."/>
            <person name="Burstein D."/>
            <person name="Kantor R.S."/>
            <person name="Aliaga Goltsman D.S."/>
            <person name="Bik E.M."/>
            <person name="Thomas B.C."/>
            <person name="Banfield J.F."/>
            <person name="Relman D.A."/>
        </authorList>
    </citation>
    <scope>NUCLEOTIDE SEQUENCE [LARGE SCALE GENOMIC DNA]</scope>
    <source>
        <strain evidence="1">DOLJORAL78_47_16</strain>
    </source>
</reference>
<evidence type="ECO:0008006" key="3">
    <source>
        <dbReference type="Google" id="ProtNLM"/>
    </source>
</evidence>
<proteinExistence type="predicted"/>
<dbReference type="InterPro" id="IPR009561">
    <property type="entry name" value="DUF1177"/>
</dbReference>
<organism evidence="1 2">
    <name type="scientific">candidate division KSB3 bacterium</name>
    <dbReference type="NCBI Taxonomy" id="2044937"/>
    <lineage>
        <taxon>Bacteria</taxon>
        <taxon>candidate division KSB3</taxon>
    </lineage>
</organism>
<accession>A0A2G6K6U4</accession>
<dbReference type="EMBL" id="PDSK01000148">
    <property type="protein sequence ID" value="PIE31383.1"/>
    <property type="molecule type" value="Genomic_DNA"/>
</dbReference>
<protein>
    <recommendedName>
        <fullName evidence="3">DUF1177 domain-containing protein</fullName>
    </recommendedName>
</protein>
<dbReference type="Pfam" id="PF06675">
    <property type="entry name" value="DUF1177"/>
    <property type="match status" value="1"/>
</dbReference>
<sequence length="309" mass="32636">MAFKQVLEMYELLDSAVVTGSAVADLLKDRGATHVDVTTITGDKGSTDFIKIVIPGTQGKSKGGSCRTLGILGRLGGIGARPGHIGLVSDGDGAVTALAAALKLVDMQRKGDPLLGDVIIGTHICPDAPIIPHKPVDFMDSPVDMKAMNRHEIDPQMDAILSIDTTKGNRVLNVKGFAISAPVKEGYILRISEDLVRIMEITSGKPAVILPITMQDITPYGNDVYHINSIMQPSIATDAPVVGIAITSATTVPGCASGASHAIDIEAAARFCIEAAKEFGAGTCQFHDQDEFQHLVDLYGSMKHLQTLP</sequence>
<name>A0A2G6K6U4_9BACT</name>
<evidence type="ECO:0000313" key="2">
    <source>
        <dbReference type="Proteomes" id="UP000230821"/>
    </source>
</evidence>
<dbReference type="AlphaFoldDB" id="A0A2G6K6U4"/>
<gene>
    <name evidence="1" type="ORF">CSA56_18430</name>
</gene>
<comment type="caution">
    <text evidence="1">The sequence shown here is derived from an EMBL/GenBank/DDBJ whole genome shotgun (WGS) entry which is preliminary data.</text>
</comment>